<keyword evidence="2" id="KW-0732">Signal</keyword>
<protein>
    <submittedName>
        <fullName evidence="3">Stigma-specific STIG1-like protein 1</fullName>
    </submittedName>
</protein>
<dbReference type="AlphaFoldDB" id="A0A443PZF3"/>
<gene>
    <name evidence="3" type="ORF">CKAN_02548400</name>
</gene>
<dbReference type="Proteomes" id="UP000283530">
    <property type="component" value="Unassembled WGS sequence"/>
</dbReference>
<comment type="caution">
    <text evidence="3">The sequence shown here is derived from an EMBL/GenBank/DDBJ whole genome shotgun (WGS) entry which is preliminary data.</text>
</comment>
<dbReference type="InterPro" id="IPR006969">
    <property type="entry name" value="Stig-like"/>
</dbReference>
<dbReference type="Pfam" id="PF04885">
    <property type="entry name" value="Stig1"/>
    <property type="match status" value="1"/>
</dbReference>
<dbReference type="STRING" id="337451.A0A443PZF3"/>
<dbReference type="EMBL" id="QPKB01000012">
    <property type="protein sequence ID" value="RWR96118.1"/>
    <property type="molecule type" value="Genomic_DNA"/>
</dbReference>
<dbReference type="PANTHER" id="PTHR33227:SF21">
    <property type="entry name" value="F12F1.21 PROTEIN"/>
    <property type="match status" value="1"/>
</dbReference>
<accession>A0A443PZF3</accession>
<reference evidence="3 4" key="1">
    <citation type="journal article" date="2019" name="Nat. Plants">
        <title>Stout camphor tree genome fills gaps in understanding of flowering plant genome evolution.</title>
        <authorList>
            <person name="Chaw S.M."/>
            <person name="Liu Y.C."/>
            <person name="Wu Y.W."/>
            <person name="Wang H.Y."/>
            <person name="Lin C.I."/>
            <person name="Wu C.S."/>
            <person name="Ke H.M."/>
            <person name="Chang L.Y."/>
            <person name="Hsu C.Y."/>
            <person name="Yang H.T."/>
            <person name="Sudianto E."/>
            <person name="Hsu M.H."/>
            <person name="Wu K.P."/>
            <person name="Wang L.N."/>
            <person name="Leebens-Mack J.H."/>
            <person name="Tsai I.J."/>
        </authorList>
    </citation>
    <scope>NUCLEOTIDE SEQUENCE [LARGE SCALE GENOMIC DNA]</scope>
    <source>
        <strain evidence="4">cv. Chaw 1501</strain>
        <tissue evidence="3">Young leaves</tissue>
    </source>
</reference>
<keyword evidence="4" id="KW-1185">Reference proteome</keyword>
<comment type="similarity">
    <text evidence="1">Belongs to the STIG1 family.</text>
</comment>
<evidence type="ECO:0000313" key="4">
    <source>
        <dbReference type="Proteomes" id="UP000283530"/>
    </source>
</evidence>
<dbReference type="PANTHER" id="PTHR33227">
    <property type="entry name" value="STIGMA-SPECIFIC STIG1-LIKE PROTEIN 3"/>
    <property type="match status" value="1"/>
</dbReference>
<name>A0A443PZF3_9MAGN</name>
<evidence type="ECO:0000313" key="3">
    <source>
        <dbReference type="EMBL" id="RWR96118.1"/>
    </source>
</evidence>
<organism evidence="3 4">
    <name type="scientific">Cinnamomum micranthum f. kanehirae</name>
    <dbReference type="NCBI Taxonomy" id="337451"/>
    <lineage>
        <taxon>Eukaryota</taxon>
        <taxon>Viridiplantae</taxon>
        <taxon>Streptophyta</taxon>
        <taxon>Embryophyta</taxon>
        <taxon>Tracheophyta</taxon>
        <taxon>Spermatophyta</taxon>
        <taxon>Magnoliopsida</taxon>
        <taxon>Magnoliidae</taxon>
        <taxon>Laurales</taxon>
        <taxon>Lauraceae</taxon>
        <taxon>Cinnamomum</taxon>
    </lineage>
</organism>
<proteinExistence type="inferred from homology"/>
<sequence>MSLAINLTLASIDACEHSLTASEELPLPVSQSYTGRGMGRFLAQGKPKASVTCDKYPRICRAKGSGGPDCCNKQCVDVQMDRLNCGVCGNKCKYAETCCEGHCVNLSYNDKHCGKCSHSCSKKGSCAYGLCSYA</sequence>
<evidence type="ECO:0000256" key="1">
    <source>
        <dbReference type="ARBA" id="ARBA00006010"/>
    </source>
</evidence>
<evidence type="ECO:0000256" key="2">
    <source>
        <dbReference type="ARBA" id="ARBA00022729"/>
    </source>
</evidence>
<dbReference type="OrthoDB" id="5421723at2759"/>